<dbReference type="Gene3D" id="3.40.33.10">
    <property type="entry name" value="CAP"/>
    <property type="match status" value="1"/>
</dbReference>
<organism evidence="3 4">
    <name type="scientific">Trichobilharzia regenti</name>
    <name type="common">Nasal bird schistosome</name>
    <dbReference type="NCBI Taxonomy" id="157069"/>
    <lineage>
        <taxon>Eukaryota</taxon>
        <taxon>Metazoa</taxon>
        <taxon>Spiralia</taxon>
        <taxon>Lophotrochozoa</taxon>
        <taxon>Platyhelminthes</taxon>
        <taxon>Trematoda</taxon>
        <taxon>Digenea</taxon>
        <taxon>Strigeidida</taxon>
        <taxon>Schistosomatoidea</taxon>
        <taxon>Schistosomatidae</taxon>
        <taxon>Trichobilharzia</taxon>
    </lineage>
</organism>
<reference evidence="4" key="2">
    <citation type="submission" date="2023-11" db="UniProtKB">
        <authorList>
            <consortium name="WormBaseParasite"/>
        </authorList>
    </citation>
    <scope>IDENTIFICATION</scope>
</reference>
<dbReference type="SMART" id="SM00198">
    <property type="entry name" value="SCP"/>
    <property type="match status" value="1"/>
</dbReference>
<dbReference type="CDD" id="cd05380">
    <property type="entry name" value="CAP_euk"/>
    <property type="match status" value="1"/>
</dbReference>
<evidence type="ECO:0000259" key="2">
    <source>
        <dbReference type="SMART" id="SM00198"/>
    </source>
</evidence>
<dbReference type="WBParaSite" id="TREG1_123370.1">
    <property type="protein sequence ID" value="TREG1_123370.1"/>
    <property type="gene ID" value="TREG1_123370"/>
</dbReference>
<keyword evidence="3" id="KW-1185">Reference proteome</keyword>
<dbReference type="InterPro" id="IPR002413">
    <property type="entry name" value="V5_allergen-like"/>
</dbReference>
<dbReference type="PRINTS" id="PR00838">
    <property type="entry name" value="V5ALLERGEN"/>
</dbReference>
<dbReference type="PANTHER" id="PTHR10334">
    <property type="entry name" value="CYSTEINE-RICH SECRETORY PROTEIN-RELATED"/>
    <property type="match status" value="1"/>
</dbReference>
<dbReference type="InterPro" id="IPR001283">
    <property type="entry name" value="CRISP-related"/>
</dbReference>
<feature type="signal peptide" evidence="1">
    <location>
        <begin position="1"/>
        <end position="21"/>
    </location>
</feature>
<dbReference type="SUPFAM" id="SSF55797">
    <property type="entry name" value="PR-1-like"/>
    <property type="match status" value="1"/>
</dbReference>
<evidence type="ECO:0000313" key="3">
    <source>
        <dbReference type="Proteomes" id="UP000050795"/>
    </source>
</evidence>
<feature type="chain" id="PRO_5041693950" description="SCP domain-containing protein" evidence="1">
    <location>
        <begin position="22"/>
        <end position="172"/>
    </location>
</feature>
<name>A0AA85J1Y6_TRIRE</name>
<dbReference type="InterPro" id="IPR035940">
    <property type="entry name" value="CAP_sf"/>
</dbReference>
<accession>A0AA85J1Y6</accession>
<feature type="domain" description="SCP" evidence="2">
    <location>
        <begin position="25"/>
        <end position="166"/>
    </location>
</feature>
<protein>
    <recommendedName>
        <fullName evidence="2">SCP domain-containing protein</fullName>
    </recommendedName>
</protein>
<evidence type="ECO:0000256" key="1">
    <source>
        <dbReference type="SAM" id="SignalP"/>
    </source>
</evidence>
<evidence type="ECO:0000313" key="4">
    <source>
        <dbReference type="WBParaSite" id="TREG1_123370.1"/>
    </source>
</evidence>
<reference evidence="3" key="1">
    <citation type="submission" date="2022-06" db="EMBL/GenBank/DDBJ databases">
        <authorList>
            <person name="Berger JAMES D."/>
            <person name="Berger JAMES D."/>
        </authorList>
    </citation>
    <scope>NUCLEOTIDE SEQUENCE [LARGE SCALE GENOMIC DNA]</scope>
</reference>
<dbReference type="AlphaFoldDB" id="A0AA85J1Y6"/>
<dbReference type="PRINTS" id="PR00837">
    <property type="entry name" value="V5TPXLIKE"/>
</dbReference>
<proteinExistence type="predicted"/>
<dbReference type="Proteomes" id="UP000050795">
    <property type="component" value="Unassembled WGS sequence"/>
</dbReference>
<sequence>MHKAILISCLILQLTALFTNAQDTDELKKIFEFHNKVRRSALNGEIPNQPKAKQMPELKWSVNLADIAQEHVDKCVLEKSKLEEIFIENYDKVGQAVAEHESIQKILDTWYDEHKGYKFDENKCSSECGAYKQIVWAATKEIGCGYKLCGKKHIVVCNYGPGADEGKPYEKA</sequence>
<dbReference type="InterPro" id="IPR014044">
    <property type="entry name" value="CAP_dom"/>
</dbReference>
<keyword evidence="1" id="KW-0732">Signal</keyword>
<dbReference type="Pfam" id="PF00188">
    <property type="entry name" value="CAP"/>
    <property type="match status" value="1"/>
</dbReference>